<dbReference type="PANTHER" id="PTHR47738:SF1">
    <property type="entry name" value="NITROGEN REGULATORY PROTEIN"/>
    <property type="match status" value="1"/>
</dbReference>
<organism evidence="2 3">
    <name type="scientific">Legionella impletisoli</name>
    <dbReference type="NCBI Taxonomy" id="343510"/>
    <lineage>
        <taxon>Bacteria</taxon>
        <taxon>Pseudomonadati</taxon>
        <taxon>Pseudomonadota</taxon>
        <taxon>Gammaproteobacteria</taxon>
        <taxon>Legionellales</taxon>
        <taxon>Legionellaceae</taxon>
        <taxon>Legionella</taxon>
    </lineage>
</organism>
<evidence type="ECO:0000259" key="1">
    <source>
        <dbReference type="PROSITE" id="PS51094"/>
    </source>
</evidence>
<protein>
    <submittedName>
        <fullName evidence="2">PTS IIA-like nitrogen-regulatory protein PtsN</fullName>
    </submittedName>
</protein>
<proteinExistence type="predicted"/>
<dbReference type="Gene3D" id="3.40.930.10">
    <property type="entry name" value="Mannitol-specific EII, Chain A"/>
    <property type="match status" value="1"/>
</dbReference>
<dbReference type="SUPFAM" id="SSF55804">
    <property type="entry name" value="Phoshotransferase/anion transport protein"/>
    <property type="match status" value="1"/>
</dbReference>
<name>A0A917JVZ6_9GAMM</name>
<dbReference type="PROSITE" id="PS51094">
    <property type="entry name" value="PTS_EIIA_TYPE_2"/>
    <property type="match status" value="1"/>
</dbReference>
<dbReference type="PANTHER" id="PTHR47738">
    <property type="entry name" value="PTS SYSTEM FRUCTOSE-LIKE EIIA COMPONENT-RELATED"/>
    <property type="match status" value="1"/>
</dbReference>
<evidence type="ECO:0000313" key="2">
    <source>
        <dbReference type="EMBL" id="GGI86360.1"/>
    </source>
</evidence>
<dbReference type="AlphaFoldDB" id="A0A917JVZ6"/>
<dbReference type="Pfam" id="PF00359">
    <property type="entry name" value="PTS_EIIA_2"/>
    <property type="match status" value="1"/>
</dbReference>
<feature type="domain" description="PTS EIIA type-2" evidence="1">
    <location>
        <begin position="5"/>
        <end position="149"/>
    </location>
</feature>
<accession>A0A917JVZ6</accession>
<gene>
    <name evidence="2" type="primary">ptsN</name>
    <name evidence="2" type="ORF">GCM10007966_13740</name>
</gene>
<reference evidence="2" key="2">
    <citation type="submission" date="2020-09" db="EMBL/GenBank/DDBJ databases">
        <authorList>
            <person name="Sun Q."/>
            <person name="Ohkuma M."/>
        </authorList>
    </citation>
    <scope>NUCLEOTIDE SEQUENCE</scope>
    <source>
        <strain evidence="2">JCM 13919</strain>
    </source>
</reference>
<evidence type="ECO:0000313" key="3">
    <source>
        <dbReference type="Proteomes" id="UP000630149"/>
    </source>
</evidence>
<sequence>MSFRTFLDPNRICIDSAAQSKTAVLLKISQLLSQTHPDLEVESLFDAFWRRDSLGSTAIGHGIIIPHIRSALINHTLGCFIKLQHPVDFGAEDKQPIDLVFGLIGPQENPKEHLQILKSIIKHVSKTEFRQACRLAKDNETLQRIFYQETERLATNELESLEL</sequence>
<dbReference type="InterPro" id="IPR051541">
    <property type="entry name" value="PTS_SugarTrans_NitroReg"/>
</dbReference>
<dbReference type="InterPro" id="IPR002178">
    <property type="entry name" value="PTS_EIIA_type-2_dom"/>
</dbReference>
<reference evidence="2" key="1">
    <citation type="journal article" date="2014" name="Int. J. Syst. Evol. Microbiol.">
        <title>Complete genome sequence of Corynebacterium casei LMG S-19264T (=DSM 44701T), isolated from a smear-ripened cheese.</title>
        <authorList>
            <consortium name="US DOE Joint Genome Institute (JGI-PGF)"/>
            <person name="Walter F."/>
            <person name="Albersmeier A."/>
            <person name="Kalinowski J."/>
            <person name="Ruckert C."/>
        </authorList>
    </citation>
    <scope>NUCLEOTIDE SEQUENCE</scope>
    <source>
        <strain evidence="2">JCM 13919</strain>
    </source>
</reference>
<dbReference type="Proteomes" id="UP000630149">
    <property type="component" value="Unassembled WGS sequence"/>
</dbReference>
<dbReference type="InterPro" id="IPR016152">
    <property type="entry name" value="PTrfase/Anion_transptr"/>
</dbReference>
<comment type="caution">
    <text evidence="2">The sequence shown here is derived from an EMBL/GenBank/DDBJ whole genome shotgun (WGS) entry which is preliminary data.</text>
</comment>
<dbReference type="RefSeq" id="WP_131776786.1">
    <property type="nucleotide sequence ID" value="NZ_BMOB01000005.1"/>
</dbReference>
<dbReference type="EMBL" id="BMOB01000005">
    <property type="protein sequence ID" value="GGI86360.1"/>
    <property type="molecule type" value="Genomic_DNA"/>
</dbReference>
<dbReference type="OrthoDB" id="95460at2"/>
<dbReference type="GO" id="GO:0030295">
    <property type="term" value="F:protein kinase activator activity"/>
    <property type="evidence" value="ECO:0007669"/>
    <property type="project" value="TreeGrafter"/>
</dbReference>
<keyword evidence="3" id="KW-1185">Reference proteome</keyword>